<protein>
    <submittedName>
        <fullName evidence="1">Uncharacterized protein</fullName>
    </submittedName>
</protein>
<organism evidence="1">
    <name type="scientific">marine sediment metagenome</name>
    <dbReference type="NCBI Taxonomy" id="412755"/>
    <lineage>
        <taxon>unclassified sequences</taxon>
        <taxon>metagenomes</taxon>
        <taxon>ecological metagenomes</taxon>
    </lineage>
</organism>
<sequence length="215" mass="22882">MAVVTAPLLSFDARGKIADTLVYANWRGVPYARRMVIPANPKTTGQILTRDIFANLELRWKQGGTLMRAPWDRFAVGQKFVGRNAYLGKNIQAMRGEIDMDAYIGSPGAKGGLPPASLLLATVAANGIEATITAPAAPDGWTLTSGIATCLVEQTPEATVADVIEEGEQVALPGDVLFTGLLAVEYQVSAWLKWAKPDLSVAYGVSLQGQIVVTP</sequence>
<dbReference type="EMBL" id="LAZR01048371">
    <property type="protein sequence ID" value="KKK92086.1"/>
    <property type="molecule type" value="Genomic_DNA"/>
</dbReference>
<evidence type="ECO:0000313" key="1">
    <source>
        <dbReference type="EMBL" id="KKK92086.1"/>
    </source>
</evidence>
<accession>A0A0F9C5Z6</accession>
<comment type="caution">
    <text evidence="1">The sequence shown here is derived from an EMBL/GenBank/DDBJ whole genome shotgun (WGS) entry which is preliminary data.</text>
</comment>
<reference evidence="1" key="1">
    <citation type="journal article" date="2015" name="Nature">
        <title>Complex archaea that bridge the gap between prokaryotes and eukaryotes.</title>
        <authorList>
            <person name="Spang A."/>
            <person name="Saw J.H."/>
            <person name="Jorgensen S.L."/>
            <person name="Zaremba-Niedzwiedzka K."/>
            <person name="Martijn J."/>
            <person name="Lind A.E."/>
            <person name="van Eijk R."/>
            <person name="Schleper C."/>
            <person name="Guy L."/>
            <person name="Ettema T.J."/>
        </authorList>
    </citation>
    <scope>NUCLEOTIDE SEQUENCE</scope>
</reference>
<gene>
    <name evidence="1" type="ORF">LCGC14_2706450</name>
</gene>
<dbReference type="AlphaFoldDB" id="A0A0F9C5Z6"/>
<name>A0A0F9C5Z6_9ZZZZ</name>
<proteinExistence type="predicted"/>